<evidence type="ECO:0000259" key="14">
    <source>
        <dbReference type="Pfam" id="PF07715"/>
    </source>
</evidence>
<dbReference type="Gene3D" id="2.40.170.20">
    <property type="entry name" value="TonB-dependent receptor, beta-barrel domain"/>
    <property type="match status" value="1"/>
</dbReference>
<dbReference type="InterPro" id="IPR039426">
    <property type="entry name" value="TonB-dep_rcpt-like"/>
</dbReference>
<dbReference type="InterPro" id="IPR000531">
    <property type="entry name" value="Beta-barrel_TonB"/>
</dbReference>
<protein>
    <submittedName>
        <fullName evidence="15">Iron complex outermembrane receptor protein</fullName>
    </submittedName>
</protein>
<keyword evidence="9 10" id="KW-0998">Cell outer membrane</keyword>
<keyword evidence="5 10" id="KW-0812">Transmembrane</keyword>
<gene>
    <name evidence="15" type="ORF">FHS75_003475</name>
</gene>
<name>A0A7Z0BVB8_9SPHN</name>
<dbReference type="PROSITE" id="PS52016">
    <property type="entry name" value="TONB_DEPENDENT_REC_3"/>
    <property type="match status" value="1"/>
</dbReference>
<dbReference type="CDD" id="cd01347">
    <property type="entry name" value="ligand_gated_channel"/>
    <property type="match status" value="1"/>
</dbReference>
<evidence type="ECO:0000256" key="8">
    <source>
        <dbReference type="ARBA" id="ARBA00023170"/>
    </source>
</evidence>
<dbReference type="AlphaFoldDB" id="A0A7Z0BVB8"/>
<accession>A0A7Z0BVB8</accession>
<dbReference type="InterPro" id="IPR010105">
    <property type="entry name" value="TonB_sidphr_rcpt"/>
</dbReference>
<dbReference type="InterPro" id="IPR037066">
    <property type="entry name" value="Plug_dom_sf"/>
</dbReference>
<sequence length="720" mass="78275">MHIRNKAFYAVLAAGSALAGLPGVSLAQDNNPGENYGDTITVLGERQQYRGDVPLEELPQSVQVLDSELLTELNITRLDSALDLASGVARQNNFGGLWDAFAIRGFAGDENFPSGFLVNGFNGGRGYGGPRDASNIDRIEILKGPNGAVFGRGEPGGTINIITKKATTDKSFGHFALSAGSWETYRVEGDYNLAISDTVAIRLNGAAQKGESFRDTIESQKYVATPSIMFAPSSDTIITYEMEFVDQEVPFDRGVVAVDGVLGLIPNSRFLGEPGDGPTEVDVLGHQVQLKQSLGGPWALLVGFGYRDTSFEGYSSDAELAGSRQTLDETGVFLARQRRLRDYDTTNTVVRAEVSGNFYTGPFQHHILFGGDWDKFEIELSQLRYRPPGGYTVGMPITAANNAINIFNPVYGQTPTPTAQIQLSDETQKSFGFYIQDQIDITDQFKLRIGGRYDNFKQSIINFLGDPTTPLKAKESRFSPTAGVLYQITDSFSLYGAYGTGFRPNSGLDAFGQAFAPETSKSYEIGARFVSPDDMITATLAAYYMKKNNILTSDPINAGFSIAAGKARSRGIEADINARLPGDIAIFATYAYTDAEWTSSALDVSFGLDIQPGDPLINIPKHAANLLATKEFDLGGAGRFTIGAGVNHVSKRLGETGVVFYLPSYTLVRALASYEPTEAVRISVDVTNLFDETYYPASYHRYWVAPGAPRAFTARVDFYF</sequence>
<dbReference type="RefSeq" id="WP_179408881.1">
    <property type="nucleotide sequence ID" value="NZ_BMGF01000015.1"/>
</dbReference>
<keyword evidence="12" id="KW-0732">Signal</keyword>
<keyword evidence="16" id="KW-1185">Reference proteome</keyword>
<keyword evidence="4 10" id="KW-1134">Transmembrane beta strand</keyword>
<evidence type="ECO:0000256" key="6">
    <source>
        <dbReference type="ARBA" id="ARBA00023077"/>
    </source>
</evidence>
<dbReference type="Pfam" id="PF07715">
    <property type="entry name" value="Plug"/>
    <property type="match status" value="1"/>
</dbReference>
<feature type="domain" description="TonB-dependent receptor plug" evidence="14">
    <location>
        <begin position="55"/>
        <end position="158"/>
    </location>
</feature>
<dbReference type="NCBIfam" id="TIGR01783">
    <property type="entry name" value="TonB-siderophor"/>
    <property type="match status" value="1"/>
</dbReference>
<evidence type="ECO:0000256" key="11">
    <source>
        <dbReference type="RuleBase" id="RU003357"/>
    </source>
</evidence>
<dbReference type="InterPro" id="IPR036942">
    <property type="entry name" value="Beta-barrel_TonB_sf"/>
</dbReference>
<evidence type="ECO:0000256" key="1">
    <source>
        <dbReference type="ARBA" id="ARBA00004571"/>
    </source>
</evidence>
<evidence type="ECO:0000313" key="15">
    <source>
        <dbReference type="EMBL" id="NYH97114.1"/>
    </source>
</evidence>
<dbReference type="GO" id="GO:0038023">
    <property type="term" value="F:signaling receptor activity"/>
    <property type="evidence" value="ECO:0007669"/>
    <property type="project" value="InterPro"/>
</dbReference>
<organism evidence="15 16">
    <name type="scientific">Novosphingobium marinum</name>
    <dbReference type="NCBI Taxonomy" id="1514948"/>
    <lineage>
        <taxon>Bacteria</taxon>
        <taxon>Pseudomonadati</taxon>
        <taxon>Pseudomonadota</taxon>
        <taxon>Alphaproteobacteria</taxon>
        <taxon>Sphingomonadales</taxon>
        <taxon>Sphingomonadaceae</taxon>
        <taxon>Novosphingobium</taxon>
    </lineage>
</organism>
<evidence type="ECO:0000313" key="16">
    <source>
        <dbReference type="Proteomes" id="UP000522081"/>
    </source>
</evidence>
<feature type="domain" description="TonB-dependent receptor-like beta-barrel" evidence="13">
    <location>
        <begin position="233"/>
        <end position="689"/>
    </location>
</feature>
<dbReference type="EMBL" id="JACBZF010000013">
    <property type="protein sequence ID" value="NYH97114.1"/>
    <property type="molecule type" value="Genomic_DNA"/>
</dbReference>
<evidence type="ECO:0000256" key="5">
    <source>
        <dbReference type="ARBA" id="ARBA00022692"/>
    </source>
</evidence>
<comment type="similarity">
    <text evidence="2 10 11">Belongs to the TonB-dependent receptor family.</text>
</comment>
<evidence type="ECO:0000256" key="10">
    <source>
        <dbReference type="PROSITE-ProRule" id="PRU01360"/>
    </source>
</evidence>
<evidence type="ECO:0000256" key="12">
    <source>
        <dbReference type="SAM" id="SignalP"/>
    </source>
</evidence>
<dbReference type="GO" id="GO:0015344">
    <property type="term" value="F:siderophore uptake transmembrane transporter activity"/>
    <property type="evidence" value="ECO:0007669"/>
    <property type="project" value="TreeGrafter"/>
</dbReference>
<evidence type="ECO:0000256" key="9">
    <source>
        <dbReference type="ARBA" id="ARBA00023237"/>
    </source>
</evidence>
<evidence type="ECO:0000259" key="13">
    <source>
        <dbReference type="Pfam" id="PF00593"/>
    </source>
</evidence>
<comment type="caution">
    <text evidence="15">The sequence shown here is derived from an EMBL/GenBank/DDBJ whole genome shotgun (WGS) entry which is preliminary data.</text>
</comment>
<feature type="chain" id="PRO_5030796289" evidence="12">
    <location>
        <begin position="28"/>
        <end position="720"/>
    </location>
</feature>
<reference evidence="15 16" key="1">
    <citation type="submission" date="2020-07" db="EMBL/GenBank/DDBJ databases">
        <title>Genomic Encyclopedia of Type Strains, Phase IV (KMG-IV): sequencing the most valuable type-strain genomes for metagenomic binning, comparative biology and taxonomic classification.</title>
        <authorList>
            <person name="Goeker M."/>
        </authorList>
    </citation>
    <scope>NUCLEOTIDE SEQUENCE [LARGE SCALE GENOMIC DNA]</scope>
    <source>
        <strain evidence="15 16">DSM 29043</strain>
    </source>
</reference>
<keyword evidence="7 10" id="KW-0472">Membrane</keyword>
<evidence type="ECO:0000256" key="3">
    <source>
        <dbReference type="ARBA" id="ARBA00022448"/>
    </source>
</evidence>
<dbReference type="SUPFAM" id="SSF56935">
    <property type="entry name" value="Porins"/>
    <property type="match status" value="1"/>
</dbReference>
<dbReference type="InterPro" id="IPR012910">
    <property type="entry name" value="Plug_dom"/>
</dbReference>
<dbReference type="Pfam" id="PF00593">
    <property type="entry name" value="TonB_dep_Rec_b-barrel"/>
    <property type="match status" value="1"/>
</dbReference>
<evidence type="ECO:0000256" key="2">
    <source>
        <dbReference type="ARBA" id="ARBA00009810"/>
    </source>
</evidence>
<evidence type="ECO:0000256" key="7">
    <source>
        <dbReference type="ARBA" id="ARBA00023136"/>
    </source>
</evidence>
<proteinExistence type="inferred from homology"/>
<dbReference type="Gene3D" id="2.170.130.10">
    <property type="entry name" value="TonB-dependent receptor, plug domain"/>
    <property type="match status" value="1"/>
</dbReference>
<keyword evidence="8 15" id="KW-0675">Receptor</keyword>
<evidence type="ECO:0000256" key="4">
    <source>
        <dbReference type="ARBA" id="ARBA00022452"/>
    </source>
</evidence>
<comment type="subcellular location">
    <subcellularLocation>
        <location evidence="1 10">Cell outer membrane</location>
        <topology evidence="1 10">Multi-pass membrane protein</topology>
    </subcellularLocation>
</comment>
<dbReference type="PANTHER" id="PTHR32552:SF90">
    <property type="entry name" value="METAL-PSEUDOPALINE RECEPTOR CNTO"/>
    <property type="match status" value="1"/>
</dbReference>
<feature type="signal peptide" evidence="12">
    <location>
        <begin position="1"/>
        <end position="27"/>
    </location>
</feature>
<keyword evidence="6 11" id="KW-0798">TonB box</keyword>
<dbReference type="Proteomes" id="UP000522081">
    <property type="component" value="Unassembled WGS sequence"/>
</dbReference>
<dbReference type="GO" id="GO:0015891">
    <property type="term" value="P:siderophore transport"/>
    <property type="evidence" value="ECO:0007669"/>
    <property type="project" value="InterPro"/>
</dbReference>
<dbReference type="PANTHER" id="PTHR32552">
    <property type="entry name" value="FERRICHROME IRON RECEPTOR-RELATED"/>
    <property type="match status" value="1"/>
</dbReference>
<keyword evidence="3 10" id="KW-0813">Transport</keyword>
<dbReference type="GO" id="GO:0009279">
    <property type="term" value="C:cell outer membrane"/>
    <property type="evidence" value="ECO:0007669"/>
    <property type="project" value="UniProtKB-SubCell"/>
</dbReference>